<dbReference type="KEGG" id="elut:CKA38_11035"/>
<dbReference type="RefSeq" id="WP_108825529.1">
    <property type="nucleotide sequence ID" value="NZ_CP023004.1"/>
</dbReference>
<keyword evidence="2" id="KW-1185">Reference proteome</keyword>
<reference evidence="1 2" key="1">
    <citation type="journal article" date="2018" name="Syst. Appl. Microbiol.">
        <title>Ereboglobus luteus gen. nov. sp. nov. from cockroach guts, and new insights into the oxygen relationship of the genera Opitutus and Didymococcus (Verrucomicrobia: Opitutaceae).</title>
        <authorList>
            <person name="Tegtmeier D."/>
            <person name="Belitz A."/>
            <person name="Radek R."/>
            <person name="Heimerl T."/>
            <person name="Brune A."/>
        </authorList>
    </citation>
    <scope>NUCLEOTIDE SEQUENCE [LARGE SCALE GENOMIC DNA]</scope>
    <source>
        <strain evidence="1 2">Ho45</strain>
    </source>
</reference>
<dbReference type="AlphaFoldDB" id="A0A2U8E4G7"/>
<proteinExistence type="predicted"/>
<evidence type="ECO:0000313" key="2">
    <source>
        <dbReference type="Proteomes" id="UP000244896"/>
    </source>
</evidence>
<name>A0A2U8E4G7_9BACT</name>
<accession>A0A2U8E4G7</accession>
<dbReference type="Proteomes" id="UP000244896">
    <property type="component" value="Chromosome"/>
</dbReference>
<dbReference type="SUPFAM" id="SSF51445">
    <property type="entry name" value="(Trans)glycosidases"/>
    <property type="match status" value="1"/>
</dbReference>
<dbReference type="EMBL" id="CP023004">
    <property type="protein sequence ID" value="AWI09716.1"/>
    <property type="molecule type" value="Genomic_DNA"/>
</dbReference>
<dbReference type="InterPro" id="IPR006311">
    <property type="entry name" value="TAT_signal"/>
</dbReference>
<sequence>MLTRRTFLTATAAAAGISALQPFSLSALSAAAPAATRRRPKNIGAFYFRAHLYTLVPRHVREDMEWLRDAGINTLVIGVQEQDLASARENIDRISAEAHRVGIKIWVIPSRWGNLIAGAGKVPCTFTGKNPDCWARRENGKPIMGGFGPYASIHHPYTFDRYTKMLRRVLDQWPVEGIIWDEPKAYNILDYSPAAKTAFGGTIPKDVRPHRQAFAKFFARLNAVIKKHSPGCYMSMFTYATLKQEEIEDLADQSDLNAFGCDGRPWALADKGADDSDRNAPAKKCLVDNSARFIETARRHGRDTFALIENHAMPATSNPIMDRRLPEVLAQDWDNLFCYYYPRSCDDPDASMAIIKKHISKL</sequence>
<organism evidence="1 2">
    <name type="scientific">Ereboglobus luteus</name>
    <dbReference type="NCBI Taxonomy" id="1796921"/>
    <lineage>
        <taxon>Bacteria</taxon>
        <taxon>Pseudomonadati</taxon>
        <taxon>Verrucomicrobiota</taxon>
        <taxon>Opitutia</taxon>
        <taxon>Opitutales</taxon>
        <taxon>Opitutaceae</taxon>
        <taxon>Ereboglobus</taxon>
    </lineage>
</organism>
<dbReference type="PROSITE" id="PS51318">
    <property type="entry name" value="TAT"/>
    <property type="match status" value="1"/>
</dbReference>
<dbReference type="Gene3D" id="3.20.20.80">
    <property type="entry name" value="Glycosidases"/>
    <property type="match status" value="1"/>
</dbReference>
<evidence type="ECO:0000313" key="1">
    <source>
        <dbReference type="EMBL" id="AWI09716.1"/>
    </source>
</evidence>
<protein>
    <submittedName>
        <fullName evidence="1">Uncharacterized protein</fullName>
    </submittedName>
</protein>
<dbReference type="InterPro" id="IPR017853">
    <property type="entry name" value="GH"/>
</dbReference>
<gene>
    <name evidence="1" type="ORF">CKA38_11035</name>
</gene>
<dbReference type="OrthoDB" id="1490495at2"/>